<sequence>MGVHDIASIVRVHIQLLGFHSLTGRNDLCQILKEDPLKLFSLASKSKSNKGIGVDVYQNPSKHQEKATFLLRLGYAKNSDDMSKALKQFRGRGDQLQERFDCLVRAGLESDVVTNMIKQAPSVLNQTKDVLEKKIDYLRSYLGYPLDSVVVFPSYLCYDMDRIHLRFSMYVWLRNKGAAKPRLSLSTILACSDSRFMKYFVAIQPQGPTMWETLKKNLTLKLSWIFSAVTFHKCFMLGAEMLLFGIWRLLFS</sequence>
<keyword evidence="2" id="KW-0804">Transcription</keyword>
<dbReference type="PANTHER" id="PTHR13068">
    <property type="entry name" value="CGI-12 PROTEIN-RELATED"/>
    <property type="match status" value="1"/>
</dbReference>
<proteinExistence type="inferred from homology"/>
<dbReference type="GO" id="GO:0006353">
    <property type="term" value="P:DNA-templated transcription termination"/>
    <property type="evidence" value="ECO:0007669"/>
    <property type="project" value="UniProtKB-KW"/>
</dbReference>
<keyword evidence="2" id="KW-0805">Transcription regulation</keyword>
<evidence type="ECO:0000256" key="2">
    <source>
        <dbReference type="ARBA" id="ARBA00022472"/>
    </source>
</evidence>
<keyword evidence="5" id="KW-1185">Reference proteome</keyword>
<dbReference type="Pfam" id="PF02536">
    <property type="entry name" value="mTERF"/>
    <property type="match status" value="1"/>
</dbReference>
<dbReference type="Proteomes" id="UP001279734">
    <property type="component" value="Unassembled WGS sequence"/>
</dbReference>
<dbReference type="GO" id="GO:0003676">
    <property type="term" value="F:nucleic acid binding"/>
    <property type="evidence" value="ECO:0007669"/>
    <property type="project" value="InterPro"/>
</dbReference>
<gene>
    <name evidence="4" type="ORF">Nepgr_023785</name>
</gene>
<reference evidence="4" key="1">
    <citation type="submission" date="2023-05" db="EMBL/GenBank/DDBJ databases">
        <title>Nepenthes gracilis genome sequencing.</title>
        <authorList>
            <person name="Fukushima K."/>
        </authorList>
    </citation>
    <scope>NUCLEOTIDE SEQUENCE</scope>
    <source>
        <strain evidence="4">SING2019-196</strain>
    </source>
</reference>
<evidence type="ECO:0000313" key="4">
    <source>
        <dbReference type="EMBL" id="GMH21942.1"/>
    </source>
</evidence>
<keyword evidence="2" id="KW-0806">Transcription termination</keyword>
<dbReference type="AlphaFoldDB" id="A0AAD3XY06"/>
<comment type="similarity">
    <text evidence="1">Belongs to the mTERF family.</text>
</comment>
<accession>A0AAD3XY06</accession>
<dbReference type="PANTHER" id="PTHR13068:SF103">
    <property type="entry name" value="MITOCHONDRIAL TRANSCRIPTION TERMINATION FACTOR FAMILY PROTEIN"/>
    <property type="match status" value="1"/>
</dbReference>
<evidence type="ECO:0000256" key="3">
    <source>
        <dbReference type="ARBA" id="ARBA00022946"/>
    </source>
</evidence>
<evidence type="ECO:0000313" key="5">
    <source>
        <dbReference type="Proteomes" id="UP001279734"/>
    </source>
</evidence>
<dbReference type="Gene3D" id="1.25.70.10">
    <property type="entry name" value="Transcription termination factor 3, mitochondrial"/>
    <property type="match status" value="1"/>
</dbReference>
<comment type="caution">
    <text evidence="4">The sequence shown here is derived from an EMBL/GenBank/DDBJ whole genome shotgun (WGS) entry which is preliminary data.</text>
</comment>
<dbReference type="InterPro" id="IPR003690">
    <property type="entry name" value="MTERF"/>
</dbReference>
<evidence type="ECO:0000256" key="1">
    <source>
        <dbReference type="ARBA" id="ARBA00007692"/>
    </source>
</evidence>
<dbReference type="InterPro" id="IPR038538">
    <property type="entry name" value="MTERF_sf"/>
</dbReference>
<protein>
    <submittedName>
        <fullName evidence="4">Uncharacterized protein</fullName>
    </submittedName>
</protein>
<keyword evidence="3" id="KW-0809">Transit peptide</keyword>
<organism evidence="4 5">
    <name type="scientific">Nepenthes gracilis</name>
    <name type="common">Slender pitcher plant</name>
    <dbReference type="NCBI Taxonomy" id="150966"/>
    <lineage>
        <taxon>Eukaryota</taxon>
        <taxon>Viridiplantae</taxon>
        <taxon>Streptophyta</taxon>
        <taxon>Embryophyta</taxon>
        <taxon>Tracheophyta</taxon>
        <taxon>Spermatophyta</taxon>
        <taxon>Magnoliopsida</taxon>
        <taxon>eudicotyledons</taxon>
        <taxon>Gunneridae</taxon>
        <taxon>Pentapetalae</taxon>
        <taxon>Caryophyllales</taxon>
        <taxon>Nepenthaceae</taxon>
        <taxon>Nepenthes</taxon>
    </lineage>
</organism>
<name>A0AAD3XY06_NEPGR</name>
<dbReference type="EMBL" id="BSYO01000024">
    <property type="protein sequence ID" value="GMH21942.1"/>
    <property type="molecule type" value="Genomic_DNA"/>
</dbReference>